<evidence type="ECO:0000313" key="2">
    <source>
        <dbReference type="Proteomes" id="UP000292402"/>
    </source>
</evidence>
<accession>A0A4Q4MSJ2</accession>
<comment type="caution">
    <text evidence="1">The sequence shown here is derived from an EMBL/GenBank/DDBJ whole genome shotgun (WGS) entry which is preliminary data.</text>
</comment>
<organism evidence="1 2">
    <name type="scientific">Alternaria tenuissima</name>
    <dbReference type="NCBI Taxonomy" id="119927"/>
    <lineage>
        <taxon>Eukaryota</taxon>
        <taxon>Fungi</taxon>
        <taxon>Dikarya</taxon>
        <taxon>Ascomycota</taxon>
        <taxon>Pezizomycotina</taxon>
        <taxon>Dothideomycetes</taxon>
        <taxon>Pleosporomycetidae</taxon>
        <taxon>Pleosporales</taxon>
        <taxon>Pleosporineae</taxon>
        <taxon>Pleosporaceae</taxon>
        <taxon>Alternaria</taxon>
        <taxon>Alternaria sect. Alternaria</taxon>
        <taxon>Alternaria alternata complex</taxon>
    </lineage>
</organism>
<dbReference type="Proteomes" id="UP000292402">
    <property type="component" value="Unassembled WGS sequence"/>
</dbReference>
<evidence type="ECO:0000313" key="1">
    <source>
        <dbReference type="EMBL" id="RYN58301.1"/>
    </source>
</evidence>
<reference evidence="2" key="1">
    <citation type="journal article" date="2019" name="bioRxiv">
        <title>Genomics, evolutionary history and diagnostics of the Alternaria alternata species group including apple and Asian pear pathotypes.</title>
        <authorList>
            <person name="Armitage A.D."/>
            <person name="Cockerton H.M."/>
            <person name="Sreenivasaprasad S."/>
            <person name="Woodhall J.W."/>
            <person name="Lane C.R."/>
            <person name="Harrison R.J."/>
            <person name="Clarkson J.P."/>
        </authorList>
    </citation>
    <scope>NUCLEOTIDE SEQUENCE [LARGE SCALE GENOMIC DNA]</scope>
    <source>
        <strain evidence="2">FERA 1082</strain>
    </source>
</reference>
<dbReference type="AlphaFoldDB" id="A0A4Q4MSJ2"/>
<dbReference type="EMBL" id="PDXA01000005">
    <property type="protein sequence ID" value="RYN58301.1"/>
    <property type="molecule type" value="Genomic_DNA"/>
</dbReference>
<name>A0A4Q4MSJ2_9PLEO</name>
<protein>
    <recommendedName>
        <fullName evidence="3">F-box domain-containing protein</fullName>
    </recommendedName>
</protein>
<gene>
    <name evidence="1" type="ORF">AA0114_g2050</name>
</gene>
<proteinExistence type="predicted"/>
<sequence length="344" mass="38925">MGRTAPVHFSLPEAAATTSLPKLCALSPLRVDATKPFRFLDLPKEIRQMIYGELRPTTWRRKLHLQEGQDHMTLVCTTIPGVSILAANRQIYEEAGYILNPLLKKILATPPTVAIRANHLLGLVDLNNSFAISRIFWSWLTCLLKHRLSSCVKDIRRYRDGRISSAKLLKQLYTNGFTRKHIDAKMLEALIGFLLRTIKYAGTKPKPMYRYPPITVVVEVPDGFIGLPVVTTTSRAKRLAFKIMCPNSPTPRRVFSGYGDLPWLLHRLAYHACIAGHNRHDISFNVRLRFLGADEAEIEQPLWNVFSEDQLHVQMIKGVRAARSTGKGLLYYGGLVQDGIEEEI</sequence>
<evidence type="ECO:0008006" key="3">
    <source>
        <dbReference type="Google" id="ProtNLM"/>
    </source>
</evidence>